<dbReference type="Gene3D" id="3.30.565.10">
    <property type="entry name" value="Histidine kinase-like ATPase, C-terminal domain"/>
    <property type="match status" value="1"/>
</dbReference>
<keyword evidence="9" id="KW-0812">Transmembrane</keyword>
<keyword evidence="8" id="KW-0902">Two-component regulatory system</keyword>
<evidence type="ECO:0000256" key="2">
    <source>
        <dbReference type="ARBA" id="ARBA00012438"/>
    </source>
</evidence>
<dbReference type="InterPro" id="IPR055558">
    <property type="entry name" value="DUF7134"/>
</dbReference>
<keyword evidence="9" id="KW-1133">Transmembrane helix</keyword>
<dbReference type="PANTHER" id="PTHR24421">
    <property type="entry name" value="NITRATE/NITRITE SENSOR PROTEIN NARX-RELATED"/>
    <property type="match status" value="1"/>
</dbReference>
<dbReference type="Proteomes" id="UP000662939">
    <property type="component" value="Chromosome"/>
</dbReference>
<feature type="domain" description="Histidine kinase/HSP90-like ATPase" evidence="10">
    <location>
        <begin position="292"/>
        <end position="379"/>
    </location>
</feature>
<protein>
    <recommendedName>
        <fullName evidence="2">histidine kinase</fullName>
        <ecNumber evidence="2">2.7.13.3</ecNumber>
    </recommendedName>
</protein>
<evidence type="ECO:0000313" key="14">
    <source>
        <dbReference type="Proteomes" id="UP000662939"/>
    </source>
</evidence>
<feature type="transmembrane region" description="Helical" evidence="9">
    <location>
        <begin position="36"/>
        <end position="51"/>
    </location>
</feature>
<keyword evidence="5" id="KW-0547">Nucleotide-binding</keyword>
<dbReference type="GO" id="GO:0046983">
    <property type="term" value="F:protein dimerization activity"/>
    <property type="evidence" value="ECO:0007669"/>
    <property type="project" value="InterPro"/>
</dbReference>
<dbReference type="AlphaFoldDB" id="A0A895XL08"/>
<evidence type="ECO:0000256" key="1">
    <source>
        <dbReference type="ARBA" id="ARBA00000085"/>
    </source>
</evidence>
<keyword evidence="14" id="KW-1185">Reference proteome</keyword>
<gene>
    <name evidence="13" type="ORF">JQS30_09805</name>
</gene>
<evidence type="ECO:0000256" key="9">
    <source>
        <dbReference type="SAM" id="Phobius"/>
    </source>
</evidence>
<evidence type="ECO:0000256" key="8">
    <source>
        <dbReference type="ARBA" id="ARBA00023012"/>
    </source>
</evidence>
<name>A0A895XL08_9ACTN</name>
<dbReference type="Pfam" id="PF07730">
    <property type="entry name" value="HisKA_3"/>
    <property type="match status" value="1"/>
</dbReference>
<keyword evidence="7" id="KW-0067">ATP-binding</keyword>
<evidence type="ECO:0000256" key="5">
    <source>
        <dbReference type="ARBA" id="ARBA00022741"/>
    </source>
</evidence>
<evidence type="ECO:0000256" key="7">
    <source>
        <dbReference type="ARBA" id="ARBA00022840"/>
    </source>
</evidence>
<dbReference type="KEGG" id="nav:JQS30_09805"/>
<organism evidence="13 14">
    <name type="scientific">Natronoglycomyces albus</name>
    <dbReference type="NCBI Taxonomy" id="2811108"/>
    <lineage>
        <taxon>Bacteria</taxon>
        <taxon>Bacillati</taxon>
        <taxon>Actinomycetota</taxon>
        <taxon>Actinomycetes</taxon>
        <taxon>Glycomycetales</taxon>
        <taxon>Glycomycetaceae</taxon>
        <taxon>Natronoglycomyces</taxon>
    </lineage>
</organism>
<feature type="domain" description="DUF7134" evidence="12">
    <location>
        <begin position="9"/>
        <end position="149"/>
    </location>
</feature>
<evidence type="ECO:0000256" key="4">
    <source>
        <dbReference type="ARBA" id="ARBA00022679"/>
    </source>
</evidence>
<evidence type="ECO:0000256" key="3">
    <source>
        <dbReference type="ARBA" id="ARBA00022553"/>
    </source>
</evidence>
<dbReference type="GO" id="GO:0016020">
    <property type="term" value="C:membrane"/>
    <property type="evidence" value="ECO:0007669"/>
    <property type="project" value="InterPro"/>
</dbReference>
<dbReference type="InterPro" id="IPR036890">
    <property type="entry name" value="HATPase_C_sf"/>
</dbReference>
<dbReference type="SUPFAM" id="SSF55874">
    <property type="entry name" value="ATPase domain of HSP90 chaperone/DNA topoisomerase II/histidine kinase"/>
    <property type="match status" value="1"/>
</dbReference>
<dbReference type="Pfam" id="PF23539">
    <property type="entry name" value="DUF7134"/>
    <property type="match status" value="1"/>
</dbReference>
<dbReference type="GO" id="GO:0000155">
    <property type="term" value="F:phosphorelay sensor kinase activity"/>
    <property type="evidence" value="ECO:0007669"/>
    <property type="project" value="InterPro"/>
</dbReference>
<keyword evidence="3" id="KW-0597">Phosphoprotein</keyword>
<evidence type="ECO:0000313" key="13">
    <source>
        <dbReference type="EMBL" id="QSB04109.1"/>
    </source>
</evidence>
<feature type="transmembrane region" description="Helical" evidence="9">
    <location>
        <begin position="128"/>
        <end position="151"/>
    </location>
</feature>
<dbReference type="InterPro" id="IPR050482">
    <property type="entry name" value="Sensor_HK_TwoCompSys"/>
</dbReference>
<evidence type="ECO:0000256" key="6">
    <source>
        <dbReference type="ARBA" id="ARBA00022777"/>
    </source>
</evidence>
<keyword evidence="9" id="KW-0472">Membrane</keyword>
<dbReference type="RefSeq" id="WP_213170108.1">
    <property type="nucleotide sequence ID" value="NZ_CP070496.1"/>
</dbReference>
<feature type="transmembrane region" description="Helical" evidence="9">
    <location>
        <begin position="12"/>
        <end position="30"/>
    </location>
</feature>
<accession>A0A895XL08</accession>
<evidence type="ECO:0000259" key="11">
    <source>
        <dbReference type="Pfam" id="PF07730"/>
    </source>
</evidence>
<keyword evidence="6 13" id="KW-0418">Kinase</keyword>
<reference evidence="13" key="1">
    <citation type="submission" date="2021-02" db="EMBL/GenBank/DDBJ databases">
        <title>Natronoglycomyces albus gen. nov., sp. nov, a haloalkaliphilic actinobacterium from a soda solonchak soil.</title>
        <authorList>
            <person name="Sorokin D.Y."/>
            <person name="Khijniak T.V."/>
            <person name="Zakharycheva A.P."/>
            <person name="Boueva O.V."/>
            <person name="Ariskina E.V."/>
            <person name="Hahnke R.L."/>
            <person name="Bunk B."/>
            <person name="Sproer C."/>
            <person name="Schumann P."/>
            <person name="Evtushenko L.I."/>
            <person name="Kublanov I.V."/>
        </authorList>
    </citation>
    <scope>NUCLEOTIDE SEQUENCE</scope>
    <source>
        <strain evidence="13">DSM 106290</strain>
    </source>
</reference>
<proteinExistence type="predicted"/>
<feature type="domain" description="Signal transduction histidine kinase subgroup 3 dimerisation and phosphoacceptor" evidence="11">
    <location>
        <begin position="180"/>
        <end position="245"/>
    </location>
</feature>
<dbReference type="GO" id="GO:0005524">
    <property type="term" value="F:ATP binding"/>
    <property type="evidence" value="ECO:0007669"/>
    <property type="project" value="UniProtKB-KW"/>
</dbReference>
<feature type="transmembrane region" description="Helical" evidence="9">
    <location>
        <begin position="58"/>
        <end position="91"/>
    </location>
</feature>
<dbReference type="PANTHER" id="PTHR24421:SF10">
    <property type="entry name" value="NITRATE_NITRITE SENSOR PROTEIN NARQ"/>
    <property type="match status" value="1"/>
</dbReference>
<dbReference type="EC" id="2.7.13.3" evidence="2"/>
<keyword evidence="4" id="KW-0808">Transferase</keyword>
<sequence>MIRTFFQSRTRLDAFLALVCVLVAIAQGAIAERMGLLGWIFLLIGPLALLLRSRSPRAVLLVTFGASVAVILTSDIGYLPVVAVLVSIVTVAGAGHYWLSSAVVGGVLASVVAMRLPDGGGSVTETQLLEFMVFAGWFLVALKVGVALRFYRLAMTESQEKVAQMERSREETALRKASEERLRIARELHDSLVHTISVIRVHSSVAVHLARKKGEVVPDSTLAIYEAAQEANRELRQTLGMLRDEEIQNGISRLEDLVNRSQSTELAVDLRVDPQLESESEKVHIPSTVDHTVYRIVQESLTNVARHSTGNKAEISIAYADRGIDVLVADNGHISPSVATAPGNGLTGMSERVSALGGELTAGPSESGGFRVHARLPVAASR</sequence>
<dbReference type="Gene3D" id="1.20.5.1930">
    <property type="match status" value="1"/>
</dbReference>
<comment type="catalytic activity">
    <reaction evidence="1">
        <text>ATP + protein L-histidine = ADP + protein N-phospho-L-histidine.</text>
        <dbReference type="EC" id="2.7.13.3"/>
    </reaction>
</comment>
<feature type="transmembrane region" description="Helical" evidence="9">
    <location>
        <begin position="97"/>
        <end position="116"/>
    </location>
</feature>
<dbReference type="EMBL" id="CP070496">
    <property type="protein sequence ID" value="QSB04109.1"/>
    <property type="molecule type" value="Genomic_DNA"/>
</dbReference>
<dbReference type="CDD" id="cd16917">
    <property type="entry name" value="HATPase_UhpB-NarQ-NarX-like"/>
    <property type="match status" value="1"/>
</dbReference>
<evidence type="ECO:0000259" key="12">
    <source>
        <dbReference type="Pfam" id="PF23539"/>
    </source>
</evidence>
<dbReference type="InterPro" id="IPR003594">
    <property type="entry name" value="HATPase_dom"/>
</dbReference>
<dbReference type="InterPro" id="IPR011712">
    <property type="entry name" value="Sig_transdc_His_kin_sub3_dim/P"/>
</dbReference>
<dbReference type="Pfam" id="PF02518">
    <property type="entry name" value="HATPase_c"/>
    <property type="match status" value="1"/>
</dbReference>
<evidence type="ECO:0000259" key="10">
    <source>
        <dbReference type="Pfam" id="PF02518"/>
    </source>
</evidence>